<protein>
    <recommendedName>
        <fullName evidence="4">ABC-2 family transporter protein</fullName>
    </recommendedName>
</protein>
<gene>
    <name evidence="2" type="ORF">GCM10008906_25600</name>
</gene>
<reference evidence="2 3" key="1">
    <citation type="journal article" date="2019" name="Int. J. Syst. Evol. Microbiol.">
        <title>The Global Catalogue of Microorganisms (GCM) 10K type strain sequencing project: providing services to taxonomists for standard genome sequencing and annotation.</title>
        <authorList>
            <consortium name="The Broad Institute Genomics Platform"/>
            <consortium name="The Broad Institute Genome Sequencing Center for Infectious Disease"/>
            <person name="Wu L."/>
            <person name="Ma J."/>
        </authorList>
    </citation>
    <scope>NUCLEOTIDE SEQUENCE [LARGE SCALE GENOMIC DNA]</scope>
    <source>
        <strain evidence="2 3">JCM 1407</strain>
    </source>
</reference>
<feature type="transmembrane region" description="Helical" evidence="1">
    <location>
        <begin position="190"/>
        <end position="213"/>
    </location>
</feature>
<name>A0ABN1JM76_9CLOT</name>
<dbReference type="Pfam" id="PF12679">
    <property type="entry name" value="ABC2_membrane_2"/>
    <property type="match status" value="1"/>
</dbReference>
<keyword evidence="3" id="KW-1185">Reference proteome</keyword>
<feature type="transmembrane region" description="Helical" evidence="1">
    <location>
        <begin position="17"/>
        <end position="36"/>
    </location>
</feature>
<accession>A0ABN1JM76</accession>
<evidence type="ECO:0000313" key="3">
    <source>
        <dbReference type="Proteomes" id="UP001501510"/>
    </source>
</evidence>
<sequence length="408" mass="46624">MDVFFQELKRQFRFKRLLIYVLISIVLALLWAWFIVGGATEDFMQSECYKEYKGRAAIEIAAKDRNVTAGKMTEDKFQKGCDAFFHALRSDDESDVVITKDLLQYAVYADRLIMQQFSLRKMMGKSTKGVSYIPKDAGKYFYKNEDLYYGNYIDNNAHNQSEKKLAISTWNKVKKPYIYYSGFKQWDEGIGHIMFLSFVFMIMIGVFAGSIIAKDKEDGIDEIIKATRNGRKSLILPKIIIPWIVAFIIYFCGVGLYIVLLKYLLPTNALNTSVQVLGISILPLNLEDLLKKLFLFGGIGVLTIASFSTWISSLAKKASQAIQMSILTILVSFMLFTFMDIKVPIIDVIKMFLPGAITFSYQQFMEQGIFPITTMLGKVFWIPSILLVVSGIIFLLSTVFTALNYRRR</sequence>
<comment type="caution">
    <text evidence="2">The sequence shown here is derived from an EMBL/GenBank/DDBJ whole genome shotgun (WGS) entry which is preliminary data.</text>
</comment>
<keyword evidence="1" id="KW-0812">Transmembrane</keyword>
<keyword evidence="1" id="KW-1133">Transmembrane helix</keyword>
<dbReference type="RefSeq" id="WP_343762045.1">
    <property type="nucleotide sequence ID" value="NZ_BAAACG010000010.1"/>
</dbReference>
<feature type="transmembrane region" description="Helical" evidence="1">
    <location>
        <begin position="234"/>
        <end position="260"/>
    </location>
</feature>
<feature type="transmembrane region" description="Helical" evidence="1">
    <location>
        <begin position="380"/>
        <end position="403"/>
    </location>
</feature>
<feature type="transmembrane region" description="Helical" evidence="1">
    <location>
        <begin position="326"/>
        <end position="346"/>
    </location>
</feature>
<feature type="transmembrane region" description="Helical" evidence="1">
    <location>
        <begin position="293"/>
        <end position="314"/>
    </location>
</feature>
<evidence type="ECO:0000256" key="1">
    <source>
        <dbReference type="SAM" id="Phobius"/>
    </source>
</evidence>
<dbReference type="Proteomes" id="UP001501510">
    <property type="component" value="Unassembled WGS sequence"/>
</dbReference>
<proteinExistence type="predicted"/>
<dbReference type="EMBL" id="BAAACG010000010">
    <property type="protein sequence ID" value="GAA0742721.1"/>
    <property type="molecule type" value="Genomic_DNA"/>
</dbReference>
<evidence type="ECO:0000313" key="2">
    <source>
        <dbReference type="EMBL" id="GAA0742721.1"/>
    </source>
</evidence>
<organism evidence="2 3">
    <name type="scientific">Clostridium oceanicum</name>
    <dbReference type="NCBI Taxonomy" id="1543"/>
    <lineage>
        <taxon>Bacteria</taxon>
        <taxon>Bacillati</taxon>
        <taxon>Bacillota</taxon>
        <taxon>Clostridia</taxon>
        <taxon>Eubacteriales</taxon>
        <taxon>Clostridiaceae</taxon>
        <taxon>Clostridium</taxon>
    </lineage>
</organism>
<evidence type="ECO:0008006" key="4">
    <source>
        <dbReference type="Google" id="ProtNLM"/>
    </source>
</evidence>
<keyword evidence="1" id="KW-0472">Membrane</keyword>